<dbReference type="Pfam" id="PF13187">
    <property type="entry name" value="Fer4_9"/>
    <property type="match status" value="1"/>
</dbReference>
<dbReference type="InterPro" id="IPR047964">
    <property type="entry name" value="EFR1-like"/>
</dbReference>
<sequence>MVVKGGNGREMEIYYFSGTGNSLYVARELQKRVPETDLIPVVSLLEKDIIETSAETVGFVFPIHRMTIPIPVKKFLNKLNLKSASYIFAVATRAGTQHVAFIEIDNILKKQGKILNSCFSINMACNDPRDKDWHPVTKEMIENIEFEVRIRLNSIRKIIVNKENSREEYSELTPAGYLLEHSLRLGLAYSEHRGTEDYFYSDSKCTGCGICEKVCLSGKIKMVDKKPVWQRGINCYLCYACLNYCPVHSIQIKSRIYLKSYTEENERYCHPYATADDIAEQKSNSYKQGEMA</sequence>
<dbReference type="Gene3D" id="3.40.50.360">
    <property type="match status" value="1"/>
</dbReference>
<reference evidence="2 3" key="1">
    <citation type="submission" date="2014-07" db="EMBL/GenBank/DDBJ databases">
        <title>Methanogenic archaea and the global carbon cycle.</title>
        <authorList>
            <person name="Henriksen J.R."/>
            <person name="Luke J."/>
            <person name="Reinhart S."/>
            <person name="Benedict M.N."/>
            <person name="Youngblut N.D."/>
            <person name="Metcalf M.E."/>
            <person name="Whitaker R.J."/>
            <person name="Metcalf W.W."/>
        </authorList>
    </citation>
    <scope>NUCLEOTIDE SEQUENCE [LARGE SCALE GENOMIC DNA]</scope>
    <source>
        <strain evidence="2 3">SarPi</strain>
    </source>
</reference>
<accession>A0A0E3RBU7</accession>
<dbReference type="PROSITE" id="PS51379">
    <property type="entry name" value="4FE4S_FER_2"/>
    <property type="match status" value="2"/>
</dbReference>
<dbReference type="Gene3D" id="3.30.70.20">
    <property type="match status" value="1"/>
</dbReference>
<proteinExistence type="predicted"/>
<dbReference type="RefSeq" id="WP_230628175.1">
    <property type="nucleotide sequence ID" value="NZ_CP009511.1"/>
</dbReference>
<gene>
    <name evidence="2" type="ORF">MSMAP_1370</name>
</gene>
<dbReference type="Proteomes" id="UP000033116">
    <property type="component" value="Chromosome"/>
</dbReference>
<dbReference type="EMBL" id="CP009511">
    <property type="protein sequence ID" value="AKB61355.1"/>
    <property type="molecule type" value="Genomic_DNA"/>
</dbReference>
<name>A0A0E3RBU7_METMZ</name>
<dbReference type="InterPro" id="IPR029039">
    <property type="entry name" value="Flavoprotein-like_sf"/>
</dbReference>
<protein>
    <submittedName>
        <fullName evidence="2">Ferredoxin</fullName>
    </submittedName>
</protein>
<feature type="domain" description="4Fe-4S ferredoxin-type" evidence="1">
    <location>
        <begin position="226"/>
        <end position="255"/>
    </location>
</feature>
<dbReference type="GO" id="GO:0016491">
    <property type="term" value="F:oxidoreductase activity"/>
    <property type="evidence" value="ECO:0007669"/>
    <property type="project" value="UniProtKB-ARBA"/>
</dbReference>
<evidence type="ECO:0000313" key="2">
    <source>
        <dbReference type="EMBL" id="AKB61355.1"/>
    </source>
</evidence>
<dbReference type="PROSITE" id="PS00198">
    <property type="entry name" value="4FE4S_FER_1"/>
    <property type="match status" value="1"/>
</dbReference>
<dbReference type="SUPFAM" id="SSF52218">
    <property type="entry name" value="Flavoproteins"/>
    <property type="match status" value="1"/>
</dbReference>
<dbReference type="InterPro" id="IPR017896">
    <property type="entry name" value="4Fe4S_Fe-S-bd"/>
</dbReference>
<organism evidence="2 3">
    <name type="scientific">Methanosarcina mazei SarPi</name>
    <dbReference type="NCBI Taxonomy" id="1434115"/>
    <lineage>
        <taxon>Archaea</taxon>
        <taxon>Methanobacteriati</taxon>
        <taxon>Methanobacteriota</taxon>
        <taxon>Stenosarchaea group</taxon>
        <taxon>Methanomicrobia</taxon>
        <taxon>Methanosarcinales</taxon>
        <taxon>Methanosarcinaceae</taxon>
        <taxon>Methanosarcina</taxon>
    </lineage>
</organism>
<dbReference type="AlphaFoldDB" id="A0A0E3RBU7"/>
<evidence type="ECO:0000259" key="1">
    <source>
        <dbReference type="PROSITE" id="PS51379"/>
    </source>
</evidence>
<dbReference type="InterPro" id="IPR017900">
    <property type="entry name" value="4Fe4S_Fe_S_CS"/>
</dbReference>
<dbReference type="NCBIfam" id="NF038196">
    <property type="entry name" value="ferrodoxin_EFR1"/>
    <property type="match status" value="1"/>
</dbReference>
<evidence type="ECO:0000313" key="3">
    <source>
        <dbReference type="Proteomes" id="UP000033116"/>
    </source>
</evidence>
<dbReference type="PATRIC" id="fig|1434115.4.peg.1737"/>
<dbReference type="SUPFAM" id="SSF54862">
    <property type="entry name" value="4Fe-4S ferredoxins"/>
    <property type="match status" value="1"/>
</dbReference>
<dbReference type="GeneID" id="24864552"/>
<feature type="domain" description="4Fe-4S ferredoxin-type" evidence="1">
    <location>
        <begin position="196"/>
        <end position="225"/>
    </location>
</feature>
<dbReference type="HOGENOM" id="CLU_068049_0_0_2"/>